<feature type="transmembrane region" description="Helical" evidence="4">
    <location>
        <begin position="334"/>
        <end position="353"/>
    </location>
</feature>
<feature type="transmembrane region" description="Helical" evidence="4">
    <location>
        <begin position="130"/>
        <end position="148"/>
    </location>
</feature>
<evidence type="ECO:0000313" key="5">
    <source>
        <dbReference type="EMBL" id="MBI5168864.1"/>
    </source>
</evidence>
<evidence type="ECO:0000313" key="6">
    <source>
        <dbReference type="Proteomes" id="UP000696931"/>
    </source>
</evidence>
<feature type="transmembrane region" description="Helical" evidence="4">
    <location>
        <begin position="208"/>
        <end position="224"/>
    </location>
</feature>
<dbReference type="PANTHER" id="PTHR44227">
    <property type="match status" value="1"/>
</dbReference>
<dbReference type="InterPro" id="IPR019734">
    <property type="entry name" value="TPR_rpt"/>
</dbReference>
<dbReference type="SUPFAM" id="SSF48452">
    <property type="entry name" value="TPR-like"/>
    <property type="match status" value="1"/>
</dbReference>
<proteinExistence type="predicted"/>
<reference evidence="5" key="1">
    <citation type="submission" date="2020-07" db="EMBL/GenBank/DDBJ databases">
        <title>Huge and variable diversity of episymbiotic CPR bacteria and DPANN archaea in groundwater ecosystems.</title>
        <authorList>
            <person name="He C.Y."/>
            <person name="Keren R."/>
            <person name="Whittaker M."/>
            <person name="Farag I.F."/>
            <person name="Doudna J."/>
            <person name="Cate J.H.D."/>
            <person name="Banfield J.F."/>
        </authorList>
    </citation>
    <scope>NUCLEOTIDE SEQUENCE</scope>
    <source>
        <strain evidence="5">NC_groundwater_1813_Pr3_B-0.1um_71_17</strain>
    </source>
</reference>
<keyword evidence="2 3" id="KW-0802">TPR repeat</keyword>
<keyword evidence="4" id="KW-0472">Membrane</keyword>
<evidence type="ECO:0000256" key="2">
    <source>
        <dbReference type="ARBA" id="ARBA00022803"/>
    </source>
</evidence>
<dbReference type="InterPro" id="IPR011990">
    <property type="entry name" value="TPR-like_helical_dom_sf"/>
</dbReference>
<feature type="repeat" description="TPR" evidence="3">
    <location>
        <begin position="540"/>
        <end position="573"/>
    </location>
</feature>
<dbReference type="InterPro" id="IPR052346">
    <property type="entry name" value="O-mannosyl-transferase_TMTC"/>
</dbReference>
<dbReference type="SMART" id="SM00028">
    <property type="entry name" value="TPR"/>
    <property type="match status" value="3"/>
</dbReference>
<organism evidence="5 6">
    <name type="scientific">Eiseniibacteriota bacterium</name>
    <dbReference type="NCBI Taxonomy" id="2212470"/>
    <lineage>
        <taxon>Bacteria</taxon>
        <taxon>Candidatus Eiseniibacteriota</taxon>
    </lineage>
</organism>
<feature type="transmembrane region" description="Helical" evidence="4">
    <location>
        <begin position="305"/>
        <end position="328"/>
    </location>
</feature>
<feature type="transmembrane region" description="Helical" evidence="4">
    <location>
        <begin position="365"/>
        <end position="383"/>
    </location>
</feature>
<dbReference type="Pfam" id="PF14559">
    <property type="entry name" value="TPR_19"/>
    <property type="match status" value="1"/>
</dbReference>
<keyword evidence="4" id="KW-0812">Transmembrane</keyword>
<feature type="repeat" description="TPR" evidence="3">
    <location>
        <begin position="438"/>
        <end position="471"/>
    </location>
</feature>
<evidence type="ECO:0000256" key="4">
    <source>
        <dbReference type="SAM" id="Phobius"/>
    </source>
</evidence>
<keyword evidence="1" id="KW-0677">Repeat</keyword>
<dbReference type="PANTHER" id="PTHR44227:SF3">
    <property type="entry name" value="PROTEIN O-MANNOSYL-TRANSFERASE TMTC4"/>
    <property type="match status" value="1"/>
</dbReference>
<feature type="transmembrane region" description="Helical" evidence="4">
    <location>
        <begin position="281"/>
        <end position="298"/>
    </location>
</feature>
<evidence type="ECO:0000256" key="3">
    <source>
        <dbReference type="PROSITE-ProRule" id="PRU00339"/>
    </source>
</evidence>
<name>A0A933SF76_UNCEI</name>
<dbReference type="Proteomes" id="UP000696931">
    <property type="component" value="Unassembled WGS sequence"/>
</dbReference>
<evidence type="ECO:0000256" key="1">
    <source>
        <dbReference type="ARBA" id="ARBA00022737"/>
    </source>
</evidence>
<feature type="transmembrane region" description="Helical" evidence="4">
    <location>
        <begin position="79"/>
        <end position="101"/>
    </location>
</feature>
<protein>
    <submittedName>
        <fullName evidence="5">Tetratricopeptide repeat protein</fullName>
    </submittedName>
</protein>
<sequence>MVPAILVLAFYAPALRYAFVWDDERLIAHNALLRSADGLLRAMRSDFWLTVGEHASGFWRPLITLSYAVDGVLFRWQPWGYHLMNMLSAAGVASLVTMLALRLRVGRWPALAAGAWFALMPHHVESTAWIAGRTDLYSAFFFLLALWLDRRSADADAKGPGALAIVAFGAALLCKEASLLFVVVSVAWRWSEREERRGAFGDALRWTAPYLALTAVYLALHFWWVPAAPPPQYLSPETLRKGRLAAWAMFPGYLSFLNPFYPHSPAVVVRMPESWRDPLVIAGFVMQVALVGALAYAARRRSRWGLALLVLWVTLLPTTLANLFQTYLLYSERFMYLPSIGAAWLLALGLGALAPRGSALRWTGAAAAAALVASSAFATARILPDWKDDDTLYRSMTVKQPRNAMGWILLARHRLVKGDEAAAEHALKMLDGLESTRPEMLSVQALLHYRRGEWAKVLEYAERAIALDPTLGEPRLARATALLRLGRMDDAEQAIAQLNVMLPENSTVASLEGQRLLALRRPADALPFLRRAVQYLHDDADLFYALGLAHAMLNQLPPARAAFEECVRVDPALYDGWLRLATACHLLGDFGARDAALARAQALPEAADGRAAQLRERMAAMR</sequence>
<dbReference type="AlphaFoldDB" id="A0A933SF76"/>
<feature type="transmembrane region" description="Helical" evidence="4">
    <location>
        <begin position="160"/>
        <end position="188"/>
    </location>
</feature>
<dbReference type="EMBL" id="JACRIW010000038">
    <property type="protein sequence ID" value="MBI5168864.1"/>
    <property type="molecule type" value="Genomic_DNA"/>
</dbReference>
<comment type="caution">
    <text evidence="5">The sequence shown here is derived from an EMBL/GenBank/DDBJ whole genome shotgun (WGS) entry which is preliminary data.</text>
</comment>
<accession>A0A933SF76</accession>
<gene>
    <name evidence="5" type="ORF">HZA61_05225</name>
</gene>
<dbReference type="Gene3D" id="1.25.40.10">
    <property type="entry name" value="Tetratricopeptide repeat domain"/>
    <property type="match status" value="1"/>
</dbReference>
<keyword evidence="4" id="KW-1133">Transmembrane helix</keyword>
<dbReference type="PROSITE" id="PS50005">
    <property type="entry name" value="TPR"/>
    <property type="match status" value="2"/>
</dbReference>